<dbReference type="GO" id="GO:0006508">
    <property type="term" value="P:proteolysis"/>
    <property type="evidence" value="ECO:0007669"/>
    <property type="project" value="InterPro"/>
</dbReference>
<evidence type="ECO:0000256" key="1">
    <source>
        <dbReference type="PROSITE-ProRule" id="PRU01211"/>
    </source>
</evidence>
<dbReference type="PROSITE" id="PS51864">
    <property type="entry name" value="ASTACIN"/>
    <property type="match status" value="1"/>
</dbReference>
<dbReference type="Pfam" id="PF01400">
    <property type="entry name" value="Astacin"/>
    <property type="match status" value="1"/>
</dbReference>
<proteinExistence type="predicted"/>
<feature type="non-terminal residue" evidence="4">
    <location>
        <position position="1"/>
    </location>
</feature>
<name>A0A2G9TQ63_TELCI</name>
<evidence type="ECO:0000259" key="3">
    <source>
        <dbReference type="PROSITE" id="PS51864"/>
    </source>
</evidence>
<dbReference type="AlphaFoldDB" id="A0A2G9TQ63"/>
<evidence type="ECO:0000313" key="5">
    <source>
        <dbReference type="Proteomes" id="UP000230423"/>
    </source>
</evidence>
<accession>A0A2G9TQ63</accession>
<dbReference type="GO" id="GO:0004222">
    <property type="term" value="F:metalloendopeptidase activity"/>
    <property type="evidence" value="ECO:0007669"/>
    <property type="project" value="InterPro"/>
</dbReference>
<feature type="compositionally biased region" description="Basic and acidic residues" evidence="2">
    <location>
        <begin position="25"/>
        <end position="34"/>
    </location>
</feature>
<dbReference type="InterPro" id="IPR001506">
    <property type="entry name" value="Peptidase_M12A"/>
</dbReference>
<dbReference type="PANTHER" id="PTHR10127">
    <property type="entry name" value="DISCOIDIN, CUB, EGF, LAMININ , AND ZINC METALLOPROTEASE DOMAIN CONTAINING"/>
    <property type="match status" value="1"/>
</dbReference>
<dbReference type="EMBL" id="KZ356195">
    <property type="protein sequence ID" value="PIO60077.1"/>
    <property type="molecule type" value="Genomic_DNA"/>
</dbReference>
<dbReference type="PANTHER" id="PTHR10127:SF793">
    <property type="entry name" value="ZINC METALLOPROTEINASE NAS-31"/>
    <property type="match status" value="1"/>
</dbReference>
<feature type="domain" description="Peptidase M12A" evidence="3">
    <location>
        <begin position="1"/>
        <end position="112"/>
    </location>
</feature>
<comment type="caution">
    <text evidence="1">Lacks conserved residue(s) required for the propagation of feature annotation.</text>
</comment>
<dbReference type="SUPFAM" id="SSF55486">
    <property type="entry name" value="Metalloproteases ('zincins'), catalytic domain"/>
    <property type="match status" value="1"/>
</dbReference>
<protein>
    <submittedName>
        <fullName evidence="4">Astacin</fullName>
    </submittedName>
</protein>
<organism evidence="4 5">
    <name type="scientific">Teladorsagia circumcincta</name>
    <name type="common">Brown stomach worm</name>
    <name type="synonym">Ostertagia circumcincta</name>
    <dbReference type="NCBI Taxonomy" id="45464"/>
    <lineage>
        <taxon>Eukaryota</taxon>
        <taxon>Metazoa</taxon>
        <taxon>Ecdysozoa</taxon>
        <taxon>Nematoda</taxon>
        <taxon>Chromadorea</taxon>
        <taxon>Rhabditida</taxon>
        <taxon>Rhabditina</taxon>
        <taxon>Rhabditomorpha</taxon>
        <taxon>Strongyloidea</taxon>
        <taxon>Trichostrongylidae</taxon>
        <taxon>Teladorsagia</taxon>
    </lineage>
</organism>
<reference evidence="4 5" key="1">
    <citation type="submission" date="2015-09" db="EMBL/GenBank/DDBJ databases">
        <title>Draft genome of the parasitic nematode Teladorsagia circumcincta isolate WARC Sus (inbred).</title>
        <authorList>
            <person name="Mitreva M."/>
        </authorList>
    </citation>
    <scope>NUCLEOTIDE SEQUENCE [LARGE SCALE GENOMIC DNA]</scope>
    <source>
        <strain evidence="4 5">S</strain>
    </source>
</reference>
<dbReference type="Gene3D" id="3.40.390.10">
    <property type="entry name" value="Collagenase (Catalytic Domain)"/>
    <property type="match status" value="1"/>
</dbReference>
<gene>
    <name evidence="4" type="ORF">TELCIR_18433</name>
</gene>
<dbReference type="InterPro" id="IPR024079">
    <property type="entry name" value="MetalloPept_cat_dom_sf"/>
</dbReference>
<feature type="region of interest" description="Disordered" evidence="2">
    <location>
        <begin position="1"/>
        <end position="34"/>
    </location>
</feature>
<evidence type="ECO:0000256" key="2">
    <source>
        <dbReference type="SAM" id="MobiDB-lite"/>
    </source>
</evidence>
<keyword evidence="5" id="KW-1185">Reference proteome</keyword>
<dbReference type="Proteomes" id="UP000230423">
    <property type="component" value="Unassembled WGS sequence"/>
</dbReference>
<sequence>LEAKVHPFASPGRPVKETGLTTNNKSKDQEEKNRKGYDTYYIEFAMESEETNHNYNLNYDYGSVMHYGGTSASINKEPTIVPKDIMYTETVGSETIAFCYDLLMINMYYNCTGE</sequence>
<evidence type="ECO:0000313" key="4">
    <source>
        <dbReference type="EMBL" id="PIO60077.1"/>
    </source>
</evidence>
<dbReference type="OrthoDB" id="291007at2759"/>